<evidence type="ECO:0000256" key="1">
    <source>
        <dbReference type="ARBA" id="ARBA00022481"/>
    </source>
</evidence>
<keyword evidence="5" id="KW-0472">Membrane</keyword>
<evidence type="ECO:0000313" key="9">
    <source>
        <dbReference type="Proteomes" id="UP000643403"/>
    </source>
</evidence>
<gene>
    <name evidence="8" type="primary">tsr</name>
    <name evidence="8" type="ORF">GCM10008101_15590</name>
</gene>
<comment type="similarity">
    <text evidence="3">Belongs to the methyl-accepting chemotaxis (MCP) protein family.</text>
</comment>
<feature type="transmembrane region" description="Helical" evidence="5">
    <location>
        <begin position="102"/>
        <end position="119"/>
    </location>
</feature>
<dbReference type="PRINTS" id="PR00260">
    <property type="entry name" value="CHEMTRNSDUCR"/>
</dbReference>
<keyword evidence="2 4" id="KW-0807">Transducer</keyword>
<dbReference type="InterPro" id="IPR004089">
    <property type="entry name" value="MCPsignal_dom"/>
</dbReference>
<evidence type="ECO:0000256" key="5">
    <source>
        <dbReference type="SAM" id="Phobius"/>
    </source>
</evidence>
<dbReference type="Gene3D" id="1.10.287.950">
    <property type="entry name" value="Methyl-accepting chemotaxis protein"/>
    <property type="match status" value="1"/>
</dbReference>
<reference evidence="9" key="1">
    <citation type="journal article" date="2019" name="Int. J. Syst. Evol. Microbiol.">
        <title>The Global Catalogue of Microorganisms (GCM) 10K type strain sequencing project: providing services to taxonomists for standard genome sequencing and annotation.</title>
        <authorList>
            <consortium name="The Broad Institute Genomics Platform"/>
            <consortium name="The Broad Institute Genome Sequencing Center for Infectious Disease"/>
            <person name="Wu L."/>
            <person name="Ma J."/>
        </authorList>
    </citation>
    <scope>NUCLEOTIDE SEQUENCE [LARGE SCALE GENOMIC DNA]</scope>
    <source>
        <strain evidence="9">KCTC 22558</strain>
    </source>
</reference>
<keyword evidence="5" id="KW-1133">Transmembrane helix</keyword>
<dbReference type="InterPro" id="IPR003660">
    <property type="entry name" value="HAMP_dom"/>
</dbReference>
<dbReference type="EMBL" id="BMXY01000001">
    <property type="protein sequence ID" value="GGZ62314.1"/>
    <property type="molecule type" value="Genomic_DNA"/>
</dbReference>
<protein>
    <submittedName>
        <fullName evidence="8">Chemotaxis protein</fullName>
    </submittedName>
</protein>
<dbReference type="PANTHER" id="PTHR43531">
    <property type="entry name" value="PROTEIN ICFG"/>
    <property type="match status" value="1"/>
</dbReference>
<dbReference type="PANTHER" id="PTHR43531:SF14">
    <property type="entry name" value="METHYL-ACCEPTING CHEMOTAXIS PROTEIN I-RELATED"/>
    <property type="match status" value="1"/>
</dbReference>
<evidence type="ECO:0000256" key="2">
    <source>
        <dbReference type="ARBA" id="ARBA00023224"/>
    </source>
</evidence>
<dbReference type="Pfam" id="PF00015">
    <property type="entry name" value="MCPsignal"/>
    <property type="match status" value="1"/>
</dbReference>
<feature type="domain" description="HAMP" evidence="7">
    <location>
        <begin position="367"/>
        <end position="419"/>
    </location>
</feature>
<dbReference type="PROSITE" id="PS50111">
    <property type="entry name" value="CHEMOTAXIS_TRANSDUC_2"/>
    <property type="match status" value="1"/>
</dbReference>
<dbReference type="CDD" id="cd11386">
    <property type="entry name" value="MCP_signal"/>
    <property type="match status" value="1"/>
</dbReference>
<evidence type="ECO:0000256" key="4">
    <source>
        <dbReference type="PROSITE-ProRule" id="PRU00284"/>
    </source>
</evidence>
<feature type="transmembrane region" description="Helical" evidence="5">
    <location>
        <begin position="126"/>
        <end position="146"/>
    </location>
</feature>
<evidence type="ECO:0000259" key="7">
    <source>
        <dbReference type="PROSITE" id="PS50885"/>
    </source>
</evidence>
<evidence type="ECO:0000256" key="3">
    <source>
        <dbReference type="ARBA" id="ARBA00029447"/>
    </source>
</evidence>
<dbReference type="PROSITE" id="PS50885">
    <property type="entry name" value="HAMP"/>
    <property type="match status" value="2"/>
</dbReference>
<feature type="domain" description="HAMP" evidence="7">
    <location>
        <begin position="276"/>
        <end position="328"/>
    </location>
</feature>
<comment type="caution">
    <text evidence="8">The sequence shown here is derived from an EMBL/GenBank/DDBJ whole genome shotgun (WGS) entry which is preliminary data.</text>
</comment>
<dbReference type="SMART" id="SM00283">
    <property type="entry name" value="MA"/>
    <property type="match status" value="1"/>
</dbReference>
<organism evidence="8 9">
    <name type="scientific">Cognatilysobacter xinjiangensis</name>
    <dbReference type="NCBI Taxonomy" id="546892"/>
    <lineage>
        <taxon>Bacteria</taxon>
        <taxon>Pseudomonadati</taxon>
        <taxon>Pseudomonadota</taxon>
        <taxon>Gammaproteobacteria</taxon>
        <taxon>Lysobacterales</taxon>
        <taxon>Lysobacteraceae</taxon>
        <taxon>Cognatilysobacter</taxon>
    </lineage>
</organism>
<dbReference type="Proteomes" id="UP000643403">
    <property type="component" value="Unassembled WGS sequence"/>
</dbReference>
<keyword evidence="5" id="KW-0812">Transmembrane</keyword>
<keyword evidence="1" id="KW-0488">Methylation</keyword>
<keyword evidence="9" id="KW-1185">Reference proteome</keyword>
<evidence type="ECO:0000259" key="6">
    <source>
        <dbReference type="PROSITE" id="PS50111"/>
    </source>
</evidence>
<feature type="domain" description="Methyl-accepting transducer" evidence="6">
    <location>
        <begin position="424"/>
        <end position="653"/>
    </location>
</feature>
<sequence>MSPHALTVPPSTASQPGITYLDELRAKADRLFAIVTLVLASASLGLAWTEGDWMVFLTVTAPTLAAVVAQVVLRPGSLSTRLTVALGFMVLTAAMIQQANGLVEMHFGVFVLLALLLYYRDWRPVVAAAAAIAVHHVGFFLLQSGGLPVHAFAPGSGFGIVAIHAAYVVAETAVLCVMCAQLRAEVELVGASPQAVAGMARALANGDLSEDASRTYPAGSIADSLGNAAAQVKSLLDEVCESADRQAAGDFGRPLAREGREGTVLSLVERINAANMRSATAIANVRDGLEALSAGRLDHDFDFAAEGDFARLRDQLADTTRALATFIDAQTAAVRAGASGDLSVRIPLDGLDGFTLDIATGLNSLLDTTDRSLVEIVAFLERMAAHDLRQRIDQGAQGVFGDLARAANSTADALASIVEQFRSTSGRVRNAAAEIATGNQDLSTRTEQQAAALEETAASMEELTATVRQNAENAQRANHLATGAADVATAGGDVVARVVSTMDMIAETSRRVAEIVGVIDSIAFQTNILALNAAVEAARAGEEGRGFAVVASEVRALAQRSARAAQEIKALIAESAERVGEGTALVAQAGRTMQDIVGSVTRAADIVAEISAASKEQSAGIEQVNQAIVHMDGSTQQNATLVEQATAAAKSLEDQAVELADAIARFRTGTSGAPAPLRAVA</sequence>
<dbReference type="SUPFAM" id="SSF58104">
    <property type="entry name" value="Methyl-accepting chemotaxis protein (MCP) signaling domain"/>
    <property type="match status" value="1"/>
</dbReference>
<name>A0ABQ3BZW9_9GAMM</name>
<proteinExistence type="inferred from homology"/>
<dbReference type="InterPro" id="IPR004090">
    <property type="entry name" value="Chemotax_Me-accpt_rcpt"/>
</dbReference>
<feature type="transmembrane region" description="Helical" evidence="5">
    <location>
        <begin position="31"/>
        <end position="48"/>
    </location>
</feature>
<evidence type="ECO:0000313" key="8">
    <source>
        <dbReference type="EMBL" id="GGZ62314.1"/>
    </source>
</evidence>
<dbReference type="Gene3D" id="1.20.120.1530">
    <property type="match status" value="1"/>
</dbReference>
<dbReference type="InterPro" id="IPR051310">
    <property type="entry name" value="MCP_chemotaxis"/>
</dbReference>
<feature type="transmembrane region" description="Helical" evidence="5">
    <location>
        <begin position="54"/>
        <end position="73"/>
    </location>
</feature>
<dbReference type="RefSeq" id="WP_229790706.1">
    <property type="nucleotide sequence ID" value="NZ_BMXY01000001.1"/>
</dbReference>
<accession>A0ABQ3BZW9</accession>